<dbReference type="Pfam" id="PF02616">
    <property type="entry name" value="SMC_ScpA"/>
    <property type="match status" value="1"/>
</dbReference>
<dbReference type="EMBL" id="AP017895">
    <property type="protein sequence ID" value="BAV87637.1"/>
    <property type="molecule type" value="Genomic_DNA"/>
</dbReference>
<dbReference type="PANTHER" id="PTHR33969">
    <property type="entry name" value="SEGREGATION AND CONDENSATION PROTEIN A"/>
    <property type="match status" value="1"/>
</dbReference>
<feature type="region of interest" description="Disordered" evidence="3">
    <location>
        <begin position="1"/>
        <end position="28"/>
    </location>
</feature>
<dbReference type="Gene3D" id="1.10.10.580">
    <property type="entry name" value="Structural maintenance of chromosome 1. Chain E"/>
    <property type="match status" value="1"/>
</dbReference>
<dbReference type="InterPro" id="IPR023093">
    <property type="entry name" value="ScpA-like_C"/>
</dbReference>
<sequence length="327" mass="35425">MEHRSPMTETVAAERVPTPTGPNSPTPPVPGAGFTLTLTNFEGPFDLLLTLISRRKLDITDIALAEVTDEFIAYLHALYEHGTAEALDEASDFMVTAATLLELKAARLLPHHNDPLQQDVALVEARDLLFARLLQYRAYREVAAIFAARWQAENQRFARTVALEPVFAKALPELVFEEGPEEFARIAAAAFAPKTRPAEPEPEVIVEELNEHLHVSTTTIAAEERTILDALLAGAPAVRSVRFSELVRGAGELETAVVRFLALLELYKEGAVTLNQDAPLGEISVSTTALSRDFVPHDPADSTMAGSETVPAVAAPELQAHPGKGEA</sequence>
<dbReference type="InterPro" id="IPR003768">
    <property type="entry name" value="ScpA"/>
</dbReference>
<evidence type="ECO:0000256" key="3">
    <source>
        <dbReference type="SAM" id="MobiDB-lite"/>
    </source>
</evidence>
<name>A0A2Z5QYU6_9MICC</name>
<evidence type="ECO:0000256" key="2">
    <source>
        <dbReference type="ARBA" id="ARBA00044777"/>
    </source>
</evidence>
<dbReference type="Gene3D" id="6.10.250.2410">
    <property type="match status" value="1"/>
</dbReference>
<organism evidence="4 5">
    <name type="scientific">Rothia aeria</name>
    <dbReference type="NCBI Taxonomy" id="172042"/>
    <lineage>
        <taxon>Bacteria</taxon>
        <taxon>Bacillati</taxon>
        <taxon>Actinomycetota</taxon>
        <taxon>Actinomycetes</taxon>
        <taxon>Micrococcales</taxon>
        <taxon>Micrococcaceae</taxon>
        <taxon>Rothia</taxon>
    </lineage>
</organism>
<evidence type="ECO:0000313" key="5">
    <source>
        <dbReference type="Proteomes" id="UP000250241"/>
    </source>
</evidence>
<feature type="compositionally biased region" description="Pro residues" evidence="3">
    <location>
        <begin position="19"/>
        <end position="28"/>
    </location>
</feature>
<feature type="region of interest" description="Disordered" evidence="3">
    <location>
        <begin position="294"/>
        <end position="327"/>
    </location>
</feature>
<accession>A0A2Z5QYU6</accession>
<reference evidence="4 5" key="1">
    <citation type="submission" date="2016-10" db="EMBL/GenBank/DDBJ databases">
        <title>Genome sequence of Rothia aeria strain JCM11412.</title>
        <authorList>
            <person name="Nambu T."/>
        </authorList>
    </citation>
    <scope>NUCLEOTIDE SEQUENCE [LARGE SCALE GENOMIC DNA]</scope>
    <source>
        <strain evidence="4 5">JCM 11412</strain>
    </source>
</reference>
<evidence type="ECO:0000256" key="1">
    <source>
        <dbReference type="ARBA" id="ARBA00022829"/>
    </source>
</evidence>
<dbReference type="Proteomes" id="UP000250241">
    <property type="component" value="Chromosome"/>
</dbReference>
<keyword evidence="5" id="KW-1185">Reference proteome</keyword>
<dbReference type="GO" id="GO:0007059">
    <property type="term" value="P:chromosome segregation"/>
    <property type="evidence" value="ECO:0007669"/>
    <property type="project" value="UniProtKB-KW"/>
</dbReference>
<proteinExistence type="predicted"/>
<dbReference type="KEGG" id="raj:RA11412_1338"/>
<gene>
    <name evidence="4" type="ORF">RA11412_1338</name>
</gene>
<evidence type="ECO:0000313" key="4">
    <source>
        <dbReference type="EMBL" id="BAV87637.1"/>
    </source>
</evidence>
<dbReference type="AlphaFoldDB" id="A0A2Z5QYU6"/>
<protein>
    <recommendedName>
        <fullName evidence="2">Segregation and condensation protein A</fullName>
    </recommendedName>
</protein>
<keyword evidence="1" id="KW-0159">Chromosome partition</keyword>
<dbReference type="PANTHER" id="PTHR33969:SF2">
    <property type="entry name" value="SEGREGATION AND CONDENSATION PROTEIN A"/>
    <property type="match status" value="1"/>
</dbReference>